<dbReference type="EMBL" id="PFSC01000055">
    <property type="protein sequence ID" value="PJC33058.1"/>
    <property type="molecule type" value="Genomic_DNA"/>
</dbReference>
<dbReference type="Gene3D" id="2.60.40.380">
    <property type="entry name" value="Purple acid phosphatase-like, N-terminal"/>
    <property type="match status" value="1"/>
</dbReference>
<evidence type="ECO:0000256" key="1">
    <source>
        <dbReference type="SAM" id="Phobius"/>
    </source>
</evidence>
<dbReference type="GO" id="GO:0003993">
    <property type="term" value="F:acid phosphatase activity"/>
    <property type="evidence" value="ECO:0007669"/>
    <property type="project" value="InterPro"/>
</dbReference>
<reference evidence="4" key="1">
    <citation type="submission" date="2017-09" db="EMBL/GenBank/DDBJ databases">
        <title>Depth-based differentiation of microbial function through sediment-hosted aquifers and enrichment of novel symbionts in the deep terrestrial subsurface.</title>
        <authorList>
            <person name="Probst A.J."/>
            <person name="Ladd B."/>
            <person name="Jarett J.K."/>
            <person name="Geller-Mcgrath D.E."/>
            <person name="Sieber C.M.K."/>
            <person name="Emerson J.B."/>
            <person name="Anantharaman K."/>
            <person name="Thomas B.C."/>
            <person name="Malmstrom R."/>
            <person name="Stieglmeier M."/>
            <person name="Klingl A."/>
            <person name="Woyke T."/>
            <person name="Ryan C.M."/>
            <person name="Banfield J.F."/>
        </authorList>
    </citation>
    <scope>NUCLEOTIDE SEQUENCE [LARGE SCALE GENOMIC DNA]</scope>
</reference>
<sequence length="342" mass="37517">MSSHAATSIFTEHKTKILFIILTTFIGLPVIMFMIVAAKGFITQASNARPEDVVAMSITKSSTSISWVTSKNTQGVVEYGTSPTAFVFYGPEVEPKKEHSVPLTLLTPATTYYFRLNIDGTIYDNEGVPWTFTTKTKDGTDVAEAVKGISTTNFSTLEATEEAKVGIVTDNCVYTSCLEIQVHLGTGCNSTDYFKCISAPETTAEGTAITVTPTPSPASVLSAQCSVNYLYSEGCTKWIWEPYLKKSENCTKAFDKYVLQCTDKDPTSTNSEAIPDWRYDYVGKNMSTNSIEITHKMPDGEKIWCEIRVEDEVGGDEHSSKWIIKEALCPSSTPTPTPTLTP</sequence>
<name>A0A2M8F195_9BACT</name>
<protein>
    <recommendedName>
        <fullName evidence="2">Fibronectin type-III domain-containing protein</fullName>
    </recommendedName>
</protein>
<evidence type="ECO:0000259" key="2">
    <source>
        <dbReference type="PROSITE" id="PS50853"/>
    </source>
</evidence>
<keyword evidence="1" id="KW-0812">Transmembrane</keyword>
<feature type="domain" description="Fibronectin type-III" evidence="2">
    <location>
        <begin position="49"/>
        <end position="139"/>
    </location>
</feature>
<dbReference type="InterPro" id="IPR003961">
    <property type="entry name" value="FN3_dom"/>
</dbReference>
<dbReference type="Proteomes" id="UP000231383">
    <property type="component" value="Unassembled WGS sequence"/>
</dbReference>
<dbReference type="AlphaFoldDB" id="A0A2M8F195"/>
<accession>A0A2M8F195</accession>
<feature type="transmembrane region" description="Helical" evidence="1">
    <location>
        <begin position="17"/>
        <end position="38"/>
    </location>
</feature>
<gene>
    <name evidence="3" type="ORF">CO051_02125</name>
</gene>
<comment type="caution">
    <text evidence="3">The sequence shown here is derived from an EMBL/GenBank/DDBJ whole genome shotgun (WGS) entry which is preliminary data.</text>
</comment>
<dbReference type="GO" id="GO:0046872">
    <property type="term" value="F:metal ion binding"/>
    <property type="evidence" value="ECO:0007669"/>
    <property type="project" value="InterPro"/>
</dbReference>
<evidence type="ECO:0000313" key="4">
    <source>
        <dbReference type="Proteomes" id="UP000231383"/>
    </source>
</evidence>
<keyword evidence="1" id="KW-1133">Transmembrane helix</keyword>
<dbReference type="InterPro" id="IPR008963">
    <property type="entry name" value="Purple_acid_Pase-like_N"/>
</dbReference>
<dbReference type="PROSITE" id="PS50853">
    <property type="entry name" value="FN3"/>
    <property type="match status" value="1"/>
</dbReference>
<evidence type="ECO:0000313" key="3">
    <source>
        <dbReference type="EMBL" id="PJC33058.1"/>
    </source>
</evidence>
<organism evidence="3 4">
    <name type="scientific">Candidatus Roizmanbacteria bacterium CG_4_9_14_0_2_um_filter_39_13</name>
    <dbReference type="NCBI Taxonomy" id="1974839"/>
    <lineage>
        <taxon>Bacteria</taxon>
        <taxon>Candidatus Roizmaniibacteriota</taxon>
    </lineage>
</organism>
<keyword evidence="1" id="KW-0472">Membrane</keyword>
<proteinExistence type="predicted"/>
<dbReference type="SUPFAM" id="SSF49363">
    <property type="entry name" value="Purple acid phosphatase, N-terminal domain"/>
    <property type="match status" value="1"/>
</dbReference>